<dbReference type="GO" id="GO:0032574">
    <property type="term" value="F:5'-3' RNA helicase activity"/>
    <property type="evidence" value="ECO:0007669"/>
    <property type="project" value="InterPro"/>
</dbReference>
<organism evidence="7 8">
    <name type="scientific">Dendrothele bispora (strain CBS 962.96)</name>
    <dbReference type="NCBI Taxonomy" id="1314807"/>
    <lineage>
        <taxon>Eukaryota</taxon>
        <taxon>Fungi</taxon>
        <taxon>Dikarya</taxon>
        <taxon>Basidiomycota</taxon>
        <taxon>Agaricomycotina</taxon>
        <taxon>Agaricomycetes</taxon>
        <taxon>Agaricomycetidae</taxon>
        <taxon>Agaricales</taxon>
        <taxon>Agaricales incertae sedis</taxon>
        <taxon>Dendrothele</taxon>
    </lineage>
</organism>
<feature type="domain" description="DNA2/NAM7 helicase helicase" evidence="5">
    <location>
        <begin position="619"/>
        <end position="688"/>
    </location>
</feature>
<feature type="compositionally biased region" description="Pro residues" evidence="4">
    <location>
        <begin position="55"/>
        <end position="79"/>
    </location>
</feature>
<dbReference type="InterPro" id="IPR041679">
    <property type="entry name" value="DNA2/NAM7-like_C"/>
</dbReference>
<dbReference type="Gene3D" id="3.40.50.300">
    <property type="entry name" value="P-loop containing nucleotide triphosphate hydrolases"/>
    <property type="match status" value="2"/>
</dbReference>
<accession>A0A4S8M1K8</accession>
<dbReference type="Pfam" id="PF13086">
    <property type="entry name" value="AAA_11"/>
    <property type="match status" value="1"/>
</dbReference>
<evidence type="ECO:0000256" key="4">
    <source>
        <dbReference type="SAM" id="MobiDB-lite"/>
    </source>
</evidence>
<feature type="domain" description="DNA2/NAM7 helicase-like C-terminal" evidence="6">
    <location>
        <begin position="920"/>
        <end position="1104"/>
    </location>
</feature>
<feature type="compositionally biased region" description="Low complexity" evidence="4">
    <location>
        <begin position="342"/>
        <end position="356"/>
    </location>
</feature>
<feature type="region of interest" description="Disordered" evidence="4">
    <location>
        <begin position="1"/>
        <end position="131"/>
    </location>
</feature>
<dbReference type="Pfam" id="PF13087">
    <property type="entry name" value="AAA_12"/>
    <property type="match status" value="1"/>
</dbReference>
<feature type="compositionally biased region" description="Low complexity" evidence="4">
    <location>
        <begin position="183"/>
        <end position="234"/>
    </location>
</feature>
<dbReference type="Proteomes" id="UP000297245">
    <property type="component" value="Unassembled WGS sequence"/>
</dbReference>
<dbReference type="GO" id="GO:0003723">
    <property type="term" value="F:RNA binding"/>
    <property type="evidence" value="ECO:0007669"/>
    <property type="project" value="InterPro"/>
</dbReference>
<gene>
    <name evidence="7" type="ORF">K435DRAFT_778760</name>
</gene>
<feature type="region of interest" description="Disordered" evidence="4">
    <location>
        <begin position="525"/>
        <end position="554"/>
    </location>
</feature>
<dbReference type="CDD" id="cd18808">
    <property type="entry name" value="SF1_C_Upf1"/>
    <property type="match status" value="1"/>
</dbReference>
<evidence type="ECO:0000313" key="8">
    <source>
        <dbReference type="Proteomes" id="UP000297245"/>
    </source>
</evidence>
<dbReference type="InterPro" id="IPR026122">
    <property type="entry name" value="MOV-10/SDE3_DEXXQ/H-box"/>
</dbReference>
<dbReference type="EMBL" id="ML179187">
    <property type="protein sequence ID" value="THU95974.1"/>
    <property type="molecule type" value="Genomic_DNA"/>
</dbReference>
<evidence type="ECO:0000259" key="5">
    <source>
        <dbReference type="Pfam" id="PF13086"/>
    </source>
</evidence>
<dbReference type="InterPro" id="IPR027417">
    <property type="entry name" value="P-loop_NTPase"/>
</dbReference>
<dbReference type="GO" id="GO:0031047">
    <property type="term" value="P:regulatory ncRNA-mediated gene silencing"/>
    <property type="evidence" value="ECO:0007669"/>
    <property type="project" value="UniProtKB-KW"/>
</dbReference>
<dbReference type="AlphaFoldDB" id="A0A4S8M1K8"/>
<feature type="region of interest" description="Disordered" evidence="4">
    <location>
        <begin position="144"/>
        <end position="243"/>
    </location>
</feature>
<feature type="compositionally biased region" description="Basic residues" evidence="4">
    <location>
        <begin position="329"/>
        <end position="341"/>
    </location>
</feature>
<comment type="subcellular location">
    <subcellularLocation>
        <location evidence="1">Cytoplasm</location>
    </subcellularLocation>
</comment>
<feature type="compositionally biased region" description="Pro residues" evidence="4">
    <location>
        <begin position="1"/>
        <end position="22"/>
    </location>
</feature>
<sequence>MNFQHVPPPQAPYPPPPQPPPYVGHHPIFYPRFPPGIPHPPTAPPQQNPYILPNYHPPPGLPPPISPVQPPPPPLPPSARPLRTDNGWYVPQPQPQPQPPLPRVNTNVVYETNSRGGTPNEYSSSSTKVDSDGGFFIHPYWRGRLAPLPGSRSPPDTFSPRKETRGGGLVSSRPRAIEIKSAPSSSSDNNNNNNDIPTNTNPNGTTARQLLLPIAPSSSSGSSVLTRSSISSPINEQNPKPHEHEQLDKYADVFIPQYLKDIQNQPQEFSPLPPISIFPSPSYLNTFLPSSIIEQMQKLYPSTLLSFPPPSHSFSTLSPTTSSAEFGSSKKKDHPHQHQHHSLLSPSSPSSSTSPPEINVTFSPLTPPSYYNHFRSLLSWELDQLSLTKSQIVLYKTSVSVLDWDRSEFAVHVVGIRENHPRVDVGDVVHLREVLVEWMRGSGVGFEGRVGGVRKREGVIHFHCPSLRQHIQTYVPPMPGQPIRDGLPVFGPEHKIPQIFNISFLTNARPFLLMERAVATLSASLSSSSSGSGRSGSGNANSSKNNNTTNTKTKPKNLLSLAHKWLFPSPTDLDDSSDSSGETRPIPSIPPMLFNSFNQSHGTHGHGGGEAWPWIDGGLNEEQREAAKAIAFYQSPVPYLISGPPGTGKTRTIVETVHQILRVQPEACILLCAPSNPATDTLALRLGKVLKPHEMLRLNDENRTFAEVPDGIRQFCYVDNDKFALPPWKQLMSYRVVITSCLDANILVAAQCTNTTLGVLEEHAMGSIHPHRLGNSRMKHQVVPHWTHLLIDEAAQGSEPELLIPISVVLTRPELLEQAKEKTKKQQQHARRASVSFNYHPLALTPQLVLCGDPNQLGPIIVSDEARAHELDVSLLERLFERPLYADHSEARSKVVVNKNMQSPPNGVENHHYGKPFKPFANLVKNYRSHPAILMPPSAMFYNDSLEPFATNGYISWDRLPNSTFPVVFLGCDSKEEDVSERATWYNPGEIACVVDTITSMMKDASKCSPLLTPDQIGVMAPWREQVWKMREALRKVGLGMVDVGSVEDYQGREKRVIIISCVRSSARFLKEDGEKGIGLVFEKKRMNVAITRAKELLVVIGNGELLKRDPYWKGFLQFALRNKLYVGPELVGLELDGAWISRLESRILQAQEENGLLDTKTAVGPNGDRIDEEERETMMLAGGVAREVLRED</sequence>
<keyword evidence="2" id="KW-0963">Cytoplasm</keyword>
<evidence type="ECO:0000259" key="6">
    <source>
        <dbReference type="Pfam" id="PF13087"/>
    </source>
</evidence>
<feature type="region of interest" description="Disordered" evidence="4">
    <location>
        <begin position="570"/>
        <end position="594"/>
    </location>
</feature>
<name>A0A4S8M1K8_DENBC</name>
<evidence type="ECO:0000313" key="7">
    <source>
        <dbReference type="EMBL" id="THU95974.1"/>
    </source>
</evidence>
<dbReference type="PANTHER" id="PTHR45418">
    <property type="entry name" value="CANCER/TESTIS ANTIGEN 55"/>
    <property type="match status" value="1"/>
</dbReference>
<dbReference type="CDD" id="cd18038">
    <property type="entry name" value="DEXXQc_Helz-like"/>
    <property type="match status" value="1"/>
</dbReference>
<evidence type="ECO:0000256" key="2">
    <source>
        <dbReference type="ARBA" id="ARBA00022490"/>
    </source>
</evidence>
<feature type="region of interest" description="Disordered" evidence="4">
    <location>
        <begin position="315"/>
        <end position="359"/>
    </location>
</feature>
<keyword evidence="8" id="KW-1185">Reference proteome</keyword>
<proteinExistence type="predicted"/>
<feature type="compositionally biased region" description="Pro residues" evidence="4">
    <location>
        <begin position="92"/>
        <end position="102"/>
    </location>
</feature>
<dbReference type="InterPro" id="IPR041677">
    <property type="entry name" value="DNA2/NAM7_AAA_11"/>
</dbReference>
<dbReference type="GO" id="GO:0005737">
    <property type="term" value="C:cytoplasm"/>
    <property type="evidence" value="ECO:0007669"/>
    <property type="project" value="UniProtKB-SubCell"/>
</dbReference>
<protein>
    <submittedName>
        <fullName evidence="7">P-loop containing nucleoside triphosphate hydrolase protein</fullName>
    </submittedName>
</protein>
<dbReference type="SUPFAM" id="SSF52540">
    <property type="entry name" value="P-loop containing nucleoside triphosphate hydrolases"/>
    <property type="match status" value="1"/>
</dbReference>
<dbReference type="PANTHER" id="PTHR45418:SF1">
    <property type="entry name" value="CANCER_TESTIS ANTIGEN 55"/>
    <property type="match status" value="1"/>
</dbReference>
<feature type="compositionally biased region" description="Pro residues" evidence="4">
    <location>
        <begin position="32"/>
        <end position="47"/>
    </location>
</feature>
<evidence type="ECO:0000256" key="1">
    <source>
        <dbReference type="ARBA" id="ARBA00004496"/>
    </source>
</evidence>
<dbReference type="OrthoDB" id="6513042at2759"/>
<feature type="compositionally biased region" description="Polar residues" evidence="4">
    <location>
        <begin position="104"/>
        <end position="128"/>
    </location>
</feature>
<keyword evidence="7" id="KW-0378">Hydrolase</keyword>
<reference evidence="7 8" key="1">
    <citation type="journal article" date="2019" name="Nat. Ecol. Evol.">
        <title>Megaphylogeny resolves global patterns of mushroom evolution.</title>
        <authorList>
            <person name="Varga T."/>
            <person name="Krizsan K."/>
            <person name="Foldi C."/>
            <person name="Dima B."/>
            <person name="Sanchez-Garcia M."/>
            <person name="Sanchez-Ramirez S."/>
            <person name="Szollosi G.J."/>
            <person name="Szarkandi J.G."/>
            <person name="Papp V."/>
            <person name="Albert L."/>
            <person name="Andreopoulos W."/>
            <person name="Angelini C."/>
            <person name="Antonin V."/>
            <person name="Barry K.W."/>
            <person name="Bougher N.L."/>
            <person name="Buchanan P."/>
            <person name="Buyck B."/>
            <person name="Bense V."/>
            <person name="Catcheside P."/>
            <person name="Chovatia M."/>
            <person name="Cooper J."/>
            <person name="Damon W."/>
            <person name="Desjardin D."/>
            <person name="Finy P."/>
            <person name="Geml J."/>
            <person name="Haridas S."/>
            <person name="Hughes K."/>
            <person name="Justo A."/>
            <person name="Karasinski D."/>
            <person name="Kautmanova I."/>
            <person name="Kiss B."/>
            <person name="Kocsube S."/>
            <person name="Kotiranta H."/>
            <person name="LaButti K.M."/>
            <person name="Lechner B.E."/>
            <person name="Liimatainen K."/>
            <person name="Lipzen A."/>
            <person name="Lukacs Z."/>
            <person name="Mihaltcheva S."/>
            <person name="Morgado L.N."/>
            <person name="Niskanen T."/>
            <person name="Noordeloos M.E."/>
            <person name="Ohm R.A."/>
            <person name="Ortiz-Santana B."/>
            <person name="Ovrebo C."/>
            <person name="Racz N."/>
            <person name="Riley R."/>
            <person name="Savchenko A."/>
            <person name="Shiryaev A."/>
            <person name="Soop K."/>
            <person name="Spirin V."/>
            <person name="Szebenyi C."/>
            <person name="Tomsovsky M."/>
            <person name="Tulloss R.E."/>
            <person name="Uehling J."/>
            <person name="Grigoriev I.V."/>
            <person name="Vagvolgyi C."/>
            <person name="Papp T."/>
            <person name="Martin F.M."/>
            <person name="Miettinen O."/>
            <person name="Hibbett D.S."/>
            <person name="Nagy L.G."/>
        </authorList>
    </citation>
    <scope>NUCLEOTIDE SEQUENCE [LARGE SCALE GENOMIC DNA]</scope>
    <source>
        <strain evidence="7 8">CBS 962.96</strain>
    </source>
</reference>
<keyword evidence="3" id="KW-0943">RNA-mediated gene silencing</keyword>
<evidence type="ECO:0000256" key="3">
    <source>
        <dbReference type="ARBA" id="ARBA00023158"/>
    </source>
</evidence>
<dbReference type="InterPro" id="IPR047187">
    <property type="entry name" value="SF1_C_Upf1"/>
</dbReference>
<dbReference type="GO" id="GO:0016787">
    <property type="term" value="F:hydrolase activity"/>
    <property type="evidence" value="ECO:0007669"/>
    <property type="project" value="UniProtKB-KW"/>
</dbReference>